<dbReference type="STRING" id="526222.Desal_2783"/>
<evidence type="ECO:0000313" key="6">
    <source>
        <dbReference type="EMBL" id="ACS80836.1"/>
    </source>
</evidence>
<dbReference type="PROSITE" id="PS51128">
    <property type="entry name" value="ZF_DKSA_2"/>
    <property type="match status" value="1"/>
</dbReference>
<feature type="zinc finger region" description="dksA C4-type" evidence="4">
    <location>
        <begin position="85"/>
        <end position="109"/>
    </location>
</feature>
<dbReference type="AlphaFoldDB" id="C6BZJ9"/>
<dbReference type="GO" id="GO:0008270">
    <property type="term" value="F:zinc ion binding"/>
    <property type="evidence" value="ECO:0007669"/>
    <property type="project" value="UniProtKB-KW"/>
</dbReference>
<keyword evidence="1" id="KW-0479">Metal-binding</keyword>
<evidence type="ECO:0000256" key="1">
    <source>
        <dbReference type="ARBA" id="ARBA00022723"/>
    </source>
</evidence>
<dbReference type="PROSITE" id="PS01102">
    <property type="entry name" value="ZF_DKSA_1"/>
    <property type="match status" value="1"/>
</dbReference>
<proteinExistence type="predicted"/>
<reference evidence="6 7" key="1">
    <citation type="submission" date="2009-06" db="EMBL/GenBank/DDBJ databases">
        <title>Complete sequence of Desulfovibrio salexigens DSM 2638.</title>
        <authorList>
            <consortium name="US DOE Joint Genome Institute"/>
            <person name="Lucas S."/>
            <person name="Copeland A."/>
            <person name="Lapidus A."/>
            <person name="Glavina del Rio T."/>
            <person name="Tice H."/>
            <person name="Bruce D."/>
            <person name="Goodwin L."/>
            <person name="Pitluck S."/>
            <person name="Munk A.C."/>
            <person name="Brettin T."/>
            <person name="Detter J.C."/>
            <person name="Han C."/>
            <person name="Tapia R."/>
            <person name="Larimer F."/>
            <person name="Land M."/>
            <person name="Hauser L."/>
            <person name="Kyrpides N."/>
            <person name="Anderson I."/>
            <person name="Wall J.D."/>
            <person name="Arkin A.P."/>
            <person name="Dehal P."/>
            <person name="Chivian D."/>
            <person name="Giles B."/>
            <person name="Hazen T.C."/>
        </authorList>
    </citation>
    <scope>NUCLEOTIDE SEQUENCE [LARGE SCALE GENOMIC DNA]</scope>
    <source>
        <strain evidence="7">ATCC 14822 / DSM 2638 / NCIMB 8403 / VKM B-1763</strain>
    </source>
</reference>
<keyword evidence="3" id="KW-0862">Zinc</keyword>
<protein>
    <submittedName>
        <fullName evidence="6">Transcriptional regulator, TraR/DksA family</fullName>
    </submittedName>
</protein>
<dbReference type="SUPFAM" id="SSF57716">
    <property type="entry name" value="Glucocorticoid receptor-like (DNA-binding domain)"/>
    <property type="match status" value="1"/>
</dbReference>
<gene>
    <name evidence="6" type="ordered locus">Desal_2783</name>
</gene>
<dbReference type="HOGENOM" id="CLU_043144_3_3_7"/>
<feature type="domain" description="Zinc finger DksA/TraR C4-type" evidence="5">
    <location>
        <begin position="82"/>
        <end position="111"/>
    </location>
</feature>
<dbReference type="Pfam" id="PF01258">
    <property type="entry name" value="zf-dskA_traR"/>
    <property type="match status" value="1"/>
</dbReference>
<dbReference type="KEGG" id="dsa:Desal_2783"/>
<dbReference type="InterPro" id="IPR020458">
    <property type="entry name" value="Znf_DskA_TraR_CS"/>
</dbReference>
<evidence type="ECO:0000313" key="7">
    <source>
        <dbReference type="Proteomes" id="UP000002601"/>
    </source>
</evidence>
<keyword evidence="7" id="KW-1185">Reference proteome</keyword>
<dbReference type="eggNOG" id="COG1734">
    <property type="taxonomic scope" value="Bacteria"/>
</dbReference>
<sequence length="115" mass="13241">MNDKQKEELRNKIKTEIKSLTKQVKEMEETVDPVKPDAAIGRLSRLDTMLNQGINKSSIAQSRQRILNLEDALNRLEKDSFFGECEECGEDIPLARLLTLPESRYCVYCAEHLEE</sequence>
<dbReference type="EMBL" id="CP001649">
    <property type="protein sequence ID" value="ACS80836.1"/>
    <property type="molecule type" value="Genomic_DNA"/>
</dbReference>
<dbReference type="PANTHER" id="PTHR33823:SF4">
    <property type="entry name" value="GENERAL STRESS PROTEIN 16O"/>
    <property type="match status" value="1"/>
</dbReference>
<evidence type="ECO:0000259" key="5">
    <source>
        <dbReference type="Pfam" id="PF01258"/>
    </source>
</evidence>
<dbReference type="RefSeq" id="WP_015852652.1">
    <property type="nucleotide sequence ID" value="NC_012881.1"/>
</dbReference>
<dbReference type="Proteomes" id="UP000002601">
    <property type="component" value="Chromosome"/>
</dbReference>
<name>C6BZJ9_MARSD</name>
<keyword evidence="2" id="KW-0863">Zinc-finger</keyword>
<accession>C6BZJ9</accession>
<evidence type="ECO:0000256" key="3">
    <source>
        <dbReference type="ARBA" id="ARBA00022833"/>
    </source>
</evidence>
<dbReference type="PANTHER" id="PTHR33823">
    <property type="entry name" value="RNA POLYMERASE-BINDING TRANSCRIPTION FACTOR DKSA-RELATED"/>
    <property type="match status" value="1"/>
</dbReference>
<evidence type="ECO:0000256" key="2">
    <source>
        <dbReference type="ARBA" id="ARBA00022771"/>
    </source>
</evidence>
<organism evidence="6 7">
    <name type="scientific">Maridesulfovibrio salexigens (strain ATCC 14822 / DSM 2638 / NCIMB 8403 / VKM B-1763)</name>
    <name type="common">Desulfovibrio salexigens</name>
    <dbReference type="NCBI Taxonomy" id="526222"/>
    <lineage>
        <taxon>Bacteria</taxon>
        <taxon>Pseudomonadati</taxon>
        <taxon>Thermodesulfobacteriota</taxon>
        <taxon>Desulfovibrionia</taxon>
        <taxon>Desulfovibrionales</taxon>
        <taxon>Desulfovibrionaceae</taxon>
        <taxon>Maridesulfovibrio</taxon>
    </lineage>
</organism>
<dbReference type="Gene3D" id="1.20.120.910">
    <property type="entry name" value="DksA, coiled-coil domain"/>
    <property type="match status" value="1"/>
</dbReference>
<evidence type="ECO:0000256" key="4">
    <source>
        <dbReference type="PROSITE-ProRule" id="PRU00510"/>
    </source>
</evidence>
<dbReference type="InterPro" id="IPR000962">
    <property type="entry name" value="Znf_DskA_TraR"/>
</dbReference>
<dbReference type="OrthoDB" id="1121111at2"/>